<dbReference type="Gene3D" id="1.10.1200.10">
    <property type="entry name" value="ACP-like"/>
    <property type="match status" value="1"/>
</dbReference>
<reference evidence="1 2" key="1">
    <citation type="journal article" date="2018" name="Int. J. Syst. Evol. Microbiol.">
        <title>Adhaeribacter swui sp. nov., isolated from wet mud.</title>
        <authorList>
            <person name="Kim D.U."/>
            <person name="Kim K.W."/>
            <person name="Kang M.S."/>
            <person name="Kim J.Y."/>
            <person name="Jang J.H."/>
            <person name="Kim M.K."/>
        </authorList>
    </citation>
    <scope>NUCLEOTIDE SEQUENCE [LARGE SCALE GENOMIC DNA]</scope>
    <source>
        <strain evidence="1 2">KCTC 52873</strain>
    </source>
</reference>
<protein>
    <submittedName>
        <fullName evidence="1">Acyl carrier protein</fullName>
    </submittedName>
</protein>
<organism evidence="1 2">
    <name type="scientific">Adhaeribacter swui</name>
    <dbReference type="NCBI Taxonomy" id="2086471"/>
    <lineage>
        <taxon>Bacteria</taxon>
        <taxon>Pseudomonadati</taxon>
        <taxon>Bacteroidota</taxon>
        <taxon>Cytophagia</taxon>
        <taxon>Cytophagales</taxon>
        <taxon>Hymenobacteraceae</taxon>
        <taxon>Adhaeribacter</taxon>
    </lineage>
</organism>
<dbReference type="AlphaFoldDB" id="A0A7G7GB57"/>
<evidence type="ECO:0000313" key="2">
    <source>
        <dbReference type="Proteomes" id="UP000515237"/>
    </source>
</evidence>
<dbReference type="RefSeq" id="WP_185270872.1">
    <property type="nucleotide sequence ID" value="NZ_CP055156.1"/>
</dbReference>
<dbReference type="KEGG" id="aswu:HUW51_17285"/>
<gene>
    <name evidence="1" type="ORF">HUW51_17285</name>
</gene>
<proteinExistence type="predicted"/>
<sequence length="82" mass="9442">MTTFNQVKNLILAQGIVSRVAILPETDLVLDLNYKAADRAELFRMIQREFKINLEPEEFASFTQLNQITSYIQGILQISNPR</sequence>
<dbReference type="InterPro" id="IPR036736">
    <property type="entry name" value="ACP-like_sf"/>
</dbReference>
<dbReference type="Proteomes" id="UP000515237">
    <property type="component" value="Chromosome"/>
</dbReference>
<evidence type="ECO:0000313" key="1">
    <source>
        <dbReference type="EMBL" id="QNF34391.1"/>
    </source>
</evidence>
<keyword evidence="2" id="KW-1185">Reference proteome</keyword>
<dbReference type="SUPFAM" id="SSF47336">
    <property type="entry name" value="ACP-like"/>
    <property type="match status" value="1"/>
</dbReference>
<name>A0A7G7GB57_9BACT</name>
<dbReference type="EMBL" id="CP055156">
    <property type="protein sequence ID" value="QNF34391.1"/>
    <property type="molecule type" value="Genomic_DNA"/>
</dbReference>
<accession>A0A7G7GB57</accession>